<comment type="similarity">
    <text evidence="9">Belongs to the insect chemoreceptor superfamily. Heteromeric odorant receptor channel (TC 1.A.69) family.</text>
</comment>
<dbReference type="GO" id="GO:0005549">
    <property type="term" value="F:odorant binding"/>
    <property type="evidence" value="ECO:0007669"/>
    <property type="project" value="InterPro"/>
</dbReference>
<feature type="transmembrane region" description="Helical" evidence="9">
    <location>
        <begin position="71"/>
        <end position="89"/>
    </location>
</feature>
<evidence type="ECO:0000256" key="3">
    <source>
        <dbReference type="ARBA" id="ARBA00022692"/>
    </source>
</evidence>
<reference evidence="10 11" key="1">
    <citation type="journal article" date="2014" name="Nat. Commun.">
        <title>Molecular traces of alternative social organization in a termite genome.</title>
        <authorList>
            <person name="Terrapon N."/>
            <person name="Li C."/>
            <person name="Robertson H.M."/>
            <person name="Ji L."/>
            <person name="Meng X."/>
            <person name="Booth W."/>
            <person name="Chen Z."/>
            <person name="Childers C.P."/>
            <person name="Glastad K.M."/>
            <person name="Gokhale K."/>
            <person name="Gowin J."/>
            <person name="Gronenberg W."/>
            <person name="Hermansen R.A."/>
            <person name="Hu H."/>
            <person name="Hunt B.G."/>
            <person name="Huylmans A.K."/>
            <person name="Khalil S.M."/>
            <person name="Mitchell R.D."/>
            <person name="Munoz-Torres M.C."/>
            <person name="Mustard J.A."/>
            <person name="Pan H."/>
            <person name="Reese J.T."/>
            <person name="Scharf M.E."/>
            <person name="Sun F."/>
            <person name="Vogel H."/>
            <person name="Xiao J."/>
            <person name="Yang W."/>
            <person name="Yang Z."/>
            <person name="Yang Z."/>
            <person name="Zhou J."/>
            <person name="Zhu J."/>
            <person name="Brent C.S."/>
            <person name="Elsik C.G."/>
            <person name="Goodisman M.A."/>
            <person name="Liberles D.A."/>
            <person name="Roe R.M."/>
            <person name="Vargo E.L."/>
            <person name="Vilcinskas A."/>
            <person name="Wang J."/>
            <person name="Bornberg-Bauer E."/>
            <person name="Korb J."/>
            <person name="Zhang G."/>
            <person name="Liebig J."/>
        </authorList>
    </citation>
    <scope>NUCLEOTIDE SEQUENCE [LARGE SCALE GENOMIC DNA]</scope>
    <source>
        <tissue evidence="10">Whole organism</tissue>
    </source>
</reference>
<evidence type="ECO:0000256" key="1">
    <source>
        <dbReference type="ARBA" id="ARBA00004141"/>
    </source>
</evidence>
<keyword evidence="3 9" id="KW-0812">Transmembrane</keyword>
<evidence type="ECO:0000313" key="10">
    <source>
        <dbReference type="EMBL" id="KDR21850.1"/>
    </source>
</evidence>
<evidence type="ECO:0000313" key="11">
    <source>
        <dbReference type="Proteomes" id="UP000027135"/>
    </source>
</evidence>
<gene>
    <name evidence="10" type="ORF">L798_03321</name>
</gene>
<dbReference type="Proteomes" id="UP000027135">
    <property type="component" value="Unassembled WGS sequence"/>
</dbReference>
<comment type="caution">
    <text evidence="9">Lacks conserved residue(s) required for the propagation of feature annotation.</text>
</comment>
<dbReference type="PANTHER" id="PTHR21137:SF42">
    <property type="entry name" value="ODORANT RECEPTOR 83A"/>
    <property type="match status" value="1"/>
</dbReference>
<evidence type="ECO:0000256" key="9">
    <source>
        <dbReference type="RuleBase" id="RU351113"/>
    </source>
</evidence>
<dbReference type="GO" id="GO:0005886">
    <property type="term" value="C:plasma membrane"/>
    <property type="evidence" value="ECO:0007669"/>
    <property type="project" value="UniProtKB-SubCell"/>
</dbReference>
<dbReference type="InterPro" id="IPR004117">
    <property type="entry name" value="7tm6_olfct_rcpt"/>
</dbReference>
<organism evidence="10 11">
    <name type="scientific">Zootermopsis nevadensis</name>
    <name type="common">Dampwood termite</name>
    <dbReference type="NCBI Taxonomy" id="136037"/>
    <lineage>
        <taxon>Eukaryota</taxon>
        <taxon>Metazoa</taxon>
        <taxon>Ecdysozoa</taxon>
        <taxon>Arthropoda</taxon>
        <taxon>Hexapoda</taxon>
        <taxon>Insecta</taxon>
        <taxon>Pterygota</taxon>
        <taxon>Neoptera</taxon>
        <taxon>Polyneoptera</taxon>
        <taxon>Dictyoptera</taxon>
        <taxon>Blattodea</taxon>
        <taxon>Blattoidea</taxon>
        <taxon>Termitoidae</taxon>
        <taxon>Termopsidae</taxon>
        <taxon>Zootermopsis</taxon>
    </lineage>
</organism>
<evidence type="ECO:0000256" key="6">
    <source>
        <dbReference type="ARBA" id="ARBA00023136"/>
    </source>
</evidence>
<comment type="subcellular location">
    <subcellularLocation>
        <location evidence="9">Cell membrane</location>
        <topology evidence="9">Multi-pass membrane protein</topology>
    </subcellularLocation>
    <subcellularLocation>
        <location evidence="1">Membrane</location>
        <topology evidence="1">Multi-pass membrane protein</topology>
    </subcellularLocation>
</comment>
<evidence type="ECO:0000256" key="8">
    <source>
        <dbReference type="ARBA" id="ARBA00023224"/>
    </source>
</evidence>
<protein>
    <recommendedName>
        <fullName evidence="9">Odorant receptor</fullName>
    </recommendedName>
</protein>
<keyword evidence="8 9" id="KW-0807">Transducer</keyword>
<dbReference type="FunCoup" id="A0A067RML6">
    <property type="interactions" value="80"/>
</dbReference>
<dbReference type="PANTHER" id="PTHR21137">
    <property type="entry name" value="ODORANT RECEPTOR"/>
    <property type="match status" value="1"/>
</dbReference>
<name>A0A067RML6_ZOONE</name>
<keyword evidence="7 9" id="KW-0675">Receptor</keyword>
<evidence type="ECO:0000256" key="4">
    <source>
        <dbReference type="ARBA" id="ARBA00022725"/>
    </source>
</evidence>
<evidence type="ECO:0000256" key="5">
    <source>
        <dbReference type="ARBA" id="ARBA00022989"/>
    </source>
</evidence>
<keyword evidence="2 9" id="KW-0716">Sensory transduction</keyword>
<dbReference type="EMBL" id="KK852533">
    <property type="protein sequence ID" value="KDR21850.1"/>
    <property type="molecule type" value="Genomic_DNA"/>
</dbReference>
<sequence>MTKHNAMSLNLKLLHVAGIVAPPNIKVSFFKTALYQLYIACCYLVYIPVLSGQILALYHFWGDIEITTNNIFTLLGAFTCFVEATYARFNTRNIAQLFETFQNKLVPKMSTVGLTEKKEEIFHSASKKARLNTLIVMIILDLMVAAWAPAPFIKQLMEESKNVTNTETEADRKWLNFCYIIWFPIDITVSPYFEIMYLIECIVFIIGTTYLKAVEMTIAAMMVHISAQFAILCTALEDVDKITSVSEEKMYSDTRKLFGRETTSLEGTDDPEVIVLGSQEWKVIQTRRATDCNTVDMDLQHNERKNEDFPELTCYLANFVQYHQAVIEFVADVDKAVGPIFLVCFFIRQFLACVMSFQVALTWGQDNNILKFIFGFLGSMCSPAIFCWYGTAIIQSSLELQRAAYECKWYQHSQILKHYMLMIIVRSQKPVRLSACQFYVISLQTFGKMINTIYAYFTLLKNQYEN</sequence>
<evidence type="ECO:0000256" key="2">
    <source>
        <dbReference type="ARBA" id="ARBA00022606"/>
    </source>
</evidence>
<keyword evidence="5 9" id="KW-1133">Transmembrane helix</keyword>
<keyword evidence="4 9" id="KW-0552">Olfaction</keyword>
<feature type="transmembrane region" description="Helical" evidence="9">
    <location>
        <begin position="195"/>
        <end position="214"/>
    </location>
</feature>
<dbReference type="Pfam" id="PF02949">
    <property type="entry name" value="7tm_6"/>
    <property type="match status" value="1"/>
</dbReference>
<accession>A0A067RML6</accession>
<feature type="transmembrane region" description="Helical" evidence="9">
    <location>
        <begin position="131"/>
        <end position="150"/>
    </location>
</feature>
<proteinExistence type="inferred from homology"/>
<feature type="transmembrane region" description="Helical" evidence="9">
    <location>
        <begin position="340"/>
        <end position="363"/>
    </location>
</feature>
<dbReference type="AlphaFoldDB" id="A0A067RML6"/>
<keyword evidence="11" id="KW-1185">Reference proteome</keyword>
<evidence type="ECO:0000256" key="7">
    <source>
        <dbReference type="ARBA" id="ARBA00023170"/>
    </source>
</evidence>
<keyword evidence="6 9" id="KW-0472">Membrane</keyword>
<dbReference type="InParanoid" id="A0A067RML6"/>
<feature type="transmembrane region" description="Helical" evidence="9">
    <location>
        <begin position="37"/>
        <end position="59"/>
    </location>
</feature>
<dbReference type="GO" id="GO:0007165">
    <property type="term" value="P:signal transduction"/>
    <property type="evidence" value="ECO:0007669"/>
    <property type="project" value="UniProtKB-KW"/>
</dbReference>
<feature type="transmembrane region" description="Helical" evidence="9">
    <location>
        <begin position="369"/>
        <end position="392"/>
    </location>
</feature>
<dbReference type="GO" id="GO:0004984">
    <property type="term" value="F:olfactory receptor activity"/>
    <property type="evidence" value="ECO:0007669"/>
    <property type="project" value="InterPro"/>
</dbReference>
<dbReference type="OMA" id="MINTIYA"/>